<dbReference type="InterPro" id="IPR021214">
    <property type="entry name" value="DUF2568"/>
</dbReference>
<feature type="transmembrane region" description="Helical" evidence="1">
    <location>
        <begin position="69"/>
        <end position="87"/>
    </location>
</feature>
<keyword evidence="1" id="KW-0472">Membrane</keyword>
<feature type="transmembrane region" description="Helical" evidence="1">
    <location>
        <begin position="93"/>
        <end position="109"/>
    </location>
</feature>
<evidence type="ECO:0008006" key="4">
    <source>
        <dbReference type="Google" id="ProtNLM"/>
    </source>
</evidence>
<dbReference type="Pfam" id="PF10823">
    <property type="entry name" value="DUF2568"/>
    <property type="match status" value="1"/>
</dbReference>
<name>A0A1E5H6V5_9ENTE</name>
<proteinExistence type="predicted"/>
<comment type="caution">
    <text evidence="2">The sequence shown here is derived from an EMBL/GenBank/DDBJ whole genome shotgun (WGS) entry which is preliminary data.</text>
</comment>
<keyword evidence="1" id="KW-0812">Transmembrane</keyword>
<evidence type="ECO:0000256" key="1">
    <source>
        <dbReference type="SAM" id="Phobius"/>
    </source>
</evidence>
<reference evidence="3" key="1">
    <citation type="submission" date="2016-09" db="EMBL/GenBank/DDBJ databases">
        <authorList>
            <person name="Gulvik C.A."/>
        </authorList>
    </citation>
    <scope>NUCLEOTIDE SEQUENCE [LARGE SCALE GENOMIC DNA]</scope>
    <source>
        <strain evidence="3">LMG 8895</strain>
    </source>
</reference>
<dbReference type="Proteomes" id="UP000095094">
    <property type="component" value="Unassembled WGS sequence"/>
</dbReference>
<feature type="transmembrane region" description="Helical" evidence="1">
    <location>
        <begin position="7"/>
        <end position="28"/>
    </location>
</feature>
<evidence type="ECO:0000313" key="3">
    <source>
        <dbReference type="Proteomes" id="UP000095094"/>
    </source>
</evidence>
<sequence>MERLKTINLLLAFFIEIGAVLVLGYWGFTVKTDSWIRIFLGITAPVLMMGIWAIWCAPKSRYRLKGLRLFLLKAFIFILVACCLVNMGKIVVAALFTLLVVLNLSVSAYKHTL</sequence>
<feature type="transmembrane region" description="Helical" evidence="1">
    <location>
        <begin position="34"/>
        <end position="57"/>
    </location>
</feature>
<dbReference type="RefSeq" id="WP_069661690.1">
    <property type="nucleotide sequence ID" value="NZ_JBHUJJ010000001.1"/>
</dbReference>
<organism evidence="2 3">
    <name type="scientific">Enterococcus termitis</name>
    <dbReference type="NCBI Taxonomy" id="332950"/>
    <lineage>
        <taxon>Bacteria</taxon>
        <taxon>Bacillati</taxon>
        <taxon>Bacillota</taxon>
        <taxon>Bacilli</taxon>
        <taxon>Lactobacillales</taxon>
        <taxon>Enterococcaceae</taxon>
        <taxon>Enterococcus</taxon>
    </lineage>
</organism>
<accession>A0A1E5H6V5</accession>
<evidence type="ECO:0000313" key="2">
    <source>
        <dbReference type="EMBL" id="OEG20380.1"/>
    </source>
</evidence>
<keyword evidence="3" id="KW-1185">Reference proteome</keyword>
<dbReference type="EMBL" id="MIJY01000001">
    <property type="protein sequence ID" value="OEG20380.1"/>
    <property type="molecule type" value="Genomic_DNA"/>
</dbReference>
<dbReference type="AlphaFoldDB" id="A0A1E5H6V5"/>
<gene>
    <name evidence="2" type="ORF">BCR25_00730</name>
</gene>
<keyword evidence="1" id="KW-1133">Transmembrane helix</keyword>
<protein>
    <recommendedName>
        <fullName evidence="4">DUF2568 domain-containing protein</fullName>
    </recommendedName>
</protein>